<dbReference type="Gene3D" id="1.10.10.10">
    <property type="entry name" value="Winged helix-like DNA-binding domain superfamily/Winged helix DNA-binding domain"/>
    <property type="match status" value="1"/>
</dbReference>
<dbReference type="InterPro" id="IPR011711">
    <property type="entry name" value="GntR_C"/>
</dbReference>
<keyword evidence="2" id="KW-0238">DNA-binding</keyword>
<evidence type="ECO:0000256" key="1">
    <source>
        <dbReference type="ARBA" id="ARBA00023015"/>
    </source>
</evidence>
<evidence type="ECO:0000256" key="2">
    <source>
        <dbReference type="ARBA" id="ARBA00023125"/>
    </source>
</evidence>
<evidence type="ECO:0000259" key="4">
    <source>
        <dbReference type="PROSITE" id="PS50949"/>
    </source>
</evidence>
<dbReference type="Pfam" id="PF07729">
    <property type="entry name" value="FCD"/>
    <property type="match status" value="1"/>
</dbReference>
<keyword evidence="6" id="KW-1185">Reference proteome</keyword>
<dbReference type="PANTHER" id="PTHR43537">
    <property type="entry name" value="TRANSCRIPTIONAL REGULATOR, GNTR FAMILY"/>
    <property type="match status" value="1"/>
</dbReference>
<keyword evidence="1" id="KW-0805">Transcription regulation</keyword>
<evidence type="ECO:0000313" key="6">
    <source>
        <dbReference type="Proteomes" id="UP001589810"/>
    </source>
</evidence>
<proteinExistence type="predicted"/>
<name>A0ABV6N1W4_9PSEU</name>
<dbReference type="InterPro" id="IPR036388">
    <property type="entry name" value="WH-like_DNA-bd_sf"/>
</dbReference>
<dbReference type="Gene3D" id="1.20.120.530">
    <property type="entry name" value="GntR ligand-binding domain-like"/>
    <property type="match status" value="1"/>
</dbReference>
<dbReference type="CDD" id="cd07377">
    <property type="entry name" value="WHTH_GntR"/>
    <property type="match status" value="1"/>
</dbReference>
<accession>A0ABV6N1W4</accession>
<dbReference type="RefSeq" id="WP_273936804.1">
    <property type="nucleotide sequence ID" value="NZ_CP097263.1"/>
</dbReference>
<dbReference type="SMART" id="SM00895">
    <property type="entry name" value="FCD"/>
    <property type="match status" value="1"/>
</dbReference>
<dbReference type="InterPro" id="IPR000524">
    <property type="entry name" value="Tscrpt_reg_HTH_GntR"/>
</dbReference>
<dbReference type="InterPro" id="IPR036390">
    <property type="entry name" value="WH_DNA-bd_sf"/>
</dbReference>
<organism evidence="5 6">
    <name type="scientific">Kutzneria chonburiensis</name>
    <dbReference type="NCBI Taxonomy" id="1483604"/>
    <lineage>
        <taxon>Bacteria</taxon>
        <taxon>Bacillati</taxon>
        <taxon>Actinomycetota</taxon>
        <taxon>Actinomycetes</taxon>
        <taxon>Pseudonocardiales</taxon>
        <taxon>Pseudonocardiaceae</taxon>
        <taxon>Kutzneria</taxon>
    </lineage>
</organism>
<reference evidence="5 6" key="1">
    <citation type="submission" date="2024-09" db="EMBL/GenBank/DDBJ databases">
        <authorList>
            <person name="Sun Q."/>
            <person name="Mori K."/>
        </authorList>
    </citation>
    <scope>NUCLEOTIDE SEQUENCE [LARGE SCALE GENOMIC DNA]</scope>
    <source>
        <strain evidence="5 6">TBRC 1432</strain>
    </source>
</reference>
<dbReference type="SMART" id="SM00345">
    <property type="entry name" value="HTH_GNTR"/>
    <property type="match status" value="1"/>
</dbReference>
<keyword evidence="3" id="KW-0804">Transcription</keyword>
<dbReference type="Proteomes" id="UP001589810">
    <property type="component" value="Unassembled WGS sequence"/>
</dbReference>
<dbReference type="PROSITE" id="PS50949">
    <property type="entry name" value="HTH_GNTR"/>
    <property type="match status" value="1"/>
</dbReference>
<protein>
    <submittedName>
        <fullName evidence="5">GntR family transcriptional regulator</fullName>
    </submittedName>
</protein>
<gene>
    <name evidence="5" type="ORF">ACFFH7_33980</name>
</gene>
<evidence type="ECO:0000313" key="5">
    <source>
        <dbReference type="EMBL" id="MFC0546563.1"/>
    </source>
</evidence>
<comment type="caution">
    <text evidence="5">The sequence shown here is derived from an EMBL/GenBank/DDBJ whole genome shotgun (WGS) entry which is preliminary data.</text>
</comment>
<dbReference type="PANTHER" id="PTHR43537:SF45">
    <property type="entry name" value="GNTR FAMILY REGULATORY PROTEIN"/>
    <property type="match status" value="1"/>
</dbReference>
<dbReference type="Pfam" id="PF00392">
    <property type="entry name" value="GntR"/>
    <property type="match status" value="1"/>
</dbReference>
<evidence type="ECO:0000256" key="3">
    <source>
        <dbReference type="ARBA" id="ARBA00023163"/>
    </source>
</evidence>
<dbReference type="SUPFAM" id="SSF48008">
    <property type="entry name" value="GntR ligand-binding domain-like"/>
    <property type="match status" value="1"/>
</dbReference>
<dbReference type="EMBL" id="JBHLUD010000013">
    <property type="protein sequence ID" value="MFC0546563.1"/>
    <property type="molecule type" value="Genomic_DNA"/>
</dbReference>
<sequence>MADPTGGPVELLAADRLQLDRVSTAERVADVLRTRITVGDLPPGTRLSEEAIGAALGVSRNTLREAFRLLTHERLLVHELNRGVFVRTLTQDDVTDLYRLRKVVECGALRYAEVTAEKIQRVQLVVDEAVAAAGRADWVAVGTHNLRFHQALCELAGSPRVVDMMRGILAELRLVFHVMGDPQGFHEPYIKRNQEILAALAAQGRERAEQMLAEYLDDAERQLRQAYS</sequence>
<dbReference type="SUPFAM" id="SSF46785">
    <property type="entry name" value="Winged helix' DNA-binding domain"/>
    <property type="match status" value="1"/>
</dbReference>
<dbReference type="InterPro" id="IPR008920">
    <property type="entry name" value="TF_FadR/GntR_C"/>
</dbReference>
<feature type="domain" description="HTH gntR-type" evidence="4">
    <location>
        <begin position="22"/>
        <end position="89"/>
    </location>
</feature>